<evidence type="ECO:0008006" key="5">
    <source>
        <dbReference type="Google" id="ProtNLM"/>
    </source>
</evidence>
<feature type="region of interest" description="Disordered" evidence="1">
    <location>
        <begin position="25"/>
        <end position="58"/>
    </location>
</feature>
<sequence length="154" mass="16559">MRWIRTIVGAAALLLAVTACGEETTANDRSEQESGLAPVARESPQTPEAAVQDGPMSEELIDTSALPEGYPTEVAVSDEGHTLTIVAQEGGCTKVSAKVAEQTEEQVTVTLVESEPADENVVCTMDMRYPPLTVELDEPLGDRQLVLEHERTTH</sequence>
<dbReference type="PROSITE" id="PS51257">
    <property type="entry name" value="PROKAR_LIPOPROTEIN"/>
    <property type="match status" value="1"/>
</dbReference>
<dbReference type="RefSeq" id="WP_015786756.1">
    <property type="nucleotide sequence ID" value="NZ_CALJZO010000061.1"/>
</dbReference>
<proteinExistence type="predicted"/>
<dbReference type="OMA" id="CTMDIRF"/>
<protein>
    <recommendedName>
        <fullName evidence="5">Lipoprotein</fullName>
    </recommendedName>
</protein>
<keyword evidence="2" id="KW-0732">Signal</keyword>
<name>A0A837DD53_9PSEU</name>
<dbReference type="Proteomes" id="UP000030848">
    <property type="component" value="Unassembled WGS sequence"/>
</dbReference>
<feature type="signal peptide" evidence="2">
    <location>
        <begin position="1"/>
        <end position="21"/>
    </location>
</feature>
<feature type="chain" id="PRO_5032757188" description="Lipoprotein" evidence="2">
    <location>
        <begin position="22"/>
        <end position="154"/>
    </location>
</feature>
<dbReference type="AlphaFoldDB" id="A0A837DD53"/>
<reference evidence="3 4" key="1">
    <citation type="submission" date="2014-10" db="EMBL/GenBank/DDBJ databases">
        <title>Genome sequence of Micropolyspora internatus JCM3315.</title>
        <authorList>
            <person name="Shin S.-K."/>
            <person name="Yi H."/>
        </authorList>
    </citation>
    <scope>NUCLEOTIDE SEQUENCE [LARGE SCALE GENOMIC DNA]</scope>
    <source>
        <strain evidence="3 4">JCM 3315</strain>
    </source>
</reference>
<evidence type="ECO:0000256" key="2">
    <source>
        <dbReference type="SAM" id="SignalP"/>
    </source>
</evidence>
<organism evidence="3 4">
    <name type="scientific">Saccharomonospora viridis</name>
    <dbReference type="NCBI Taxonomy" id="1852"/>
    <lineage>
        <taxon>Bacteria</taxon>
        <taxon>Bacillati</taxon>
        <taxon>Actinomycetota</taxon>
        <taxon>Actinomycetes</taxon>
        <taxon>Pseudonocardiales</taxon>
        <taxon>Pseudonocardiaceae</taxon>
        <taxon>Saccharomonospora</taxon>
    </lineage>
</organism>
<evidence type="ECO:0000313" key="4">
    <source>
        <dbReference type="Proteomes" id="UP000030848"/>
    </source>
</evidence>
<evidence type="ECO:0000256" key="1">
    <source>
        <dbReference type="SAM" id="MobiDB-lite"/>
    </source>
</evidence>
<comment type="caution">
    <text evidence="3">The sequence shown here is derived from an EMBL/GenBank/DDBJ whole genome shotgun (WGS) entry which is preliminary data.</text>
</comment>
<dbReference type="OrthoDB" id="3629194at2"/>
<evidence type="ECO:0000313" key="3">
    <source>
        <dbReference type="EMBL" id="KHF43726.1"/>
    </source>
</evidence>
<accession>A0A837DD53</accession>
<gene>
    <name evidence="3" type="ORF">MINT15_24510</name>
</gene>
<dbReference type="EMBL" id="JRZE01000005">
    <property type="protein sequence ID" value="KHF43726.1"/>
    <property type="molecule type" value="Genomic_DNA"/>
</dbReference>